<dbReference type="GO" id="GO:0031419">
    <property type="term" value="F:cobalamin binding"/>
    <property type="evidence" value="ECO:0007669"/>
    <property type="project" value="InterPro"/>
</dbReference>
<evidence type="ECO:0000313" key="4">
    <source>
        <dbReference type="EMBL" id="SVA24155.1"/>
    </source>
</evidence>
<sequence>MSDPLGFFVDDEPAADPNTGANIPEAGEPPYRRGIHNEMYSKRLWTMRQYAGFSTPKKTNHRFLTLLDGGQTGLSVAFDLPTQLGLDSDDDLASGEVGKVGVAIDSIHDMRILLDGIDLSQVSTSMTINAPATTLLALYVAVADERRIPRAELSGTVQNDIIKEYIARGLYIYPPKQSVRLTTDLMNWCVDHVPRWNSISVSGYHLREAGCTASQEIGLTLSNALFYARMAVASGMEIDDFAPRMSFFFACHNDFLEEVCKFRAARELWYDLVTSEFEPSDPKSSQLRFHTQTSGVTLTAQQPTNNTIRVAYQALAAVMGGTQSLHTNSFDEALGLPTEEAVIIALRTQQIIAEESGVARHPDPLGGSYAIEGMTDQLIQDSREVIAEIDSSGGAMECVKLGLQQRMIHESAWSQMQRVESGQELVVGVNTHSDGTQPSYEGLRIESSDAVSKVNELAEIRNNRDHARVVEALSALEGACKDGINVMEPLVVAMKAEATVGEVNGVMREVFGTWMAPSGV</sequence>
<name>A0A381U7D5_9ZZZZ</name>
<evidence type="ECO:0000259" key="3">
    <source>
        <dbReference type="Pfam" id="PF01642"/>
    </source>
</evidence>
<dbReference type="InterPro" id="IPR016176">
    <property type="entry name" value="Cbl-dep_enz_cat"/>
</dbReference>
<feature type="region of interest" description="Disordered" evidence="2">
    <location>
        <begin position="1"/>
        <end position="33"/>
    </location>
</feature>
<dbReference type="GO" id="GO:0004494">
    <property type="term" value="F:methylmalonyl-CoA mutase activity"/>
    <property type="evidence" value="ECO:0007669"/>
    <property type="project" value="InterPro"/>
</dbReference>
<dbReference type="Pfam" id="PF01642">
    <property type="entry name" value="MM_CoA_mutase"/>
    <property type="match status" value="1"/>
</dbReference>
<dbReference type="PANTHER" id="PTHR48101">
    <property type="entry name" value="METHYLMALONYL-COA MUTASE, MITOCHONDRIAL-RELATED"/>
    <property type="match status" value="1"/>
</dbReference>
<dbReference type="AlphaFoldDB" id="A0A381U7D5"/>
<dbReference type="Gene3D" id="3.20.20.240">
    <property type="entry name" value="Methylmalonyl-CoA mutase"/>
    <property type="match status" value="1"/>
</dbReference>
<protein>
    <recommendedName>
        <fullName evidence="3">Methylmalonyl-CoA mutase alpha/beta chain catalytic domain-containing protein</fullName>
    </recommendedName>
</protein>
<dbReference type="EMBL" id="UINC01005884">
    <property type="protein sequence ID" value="SVA24155.1"/>
    <property type="molecule type" value="Genomic_DNA"/>
</dbReference>
<reference evidence="4" key="1">
    <citation type="submission" date="2018-05" db="EMBL/GenBank/DDBJ databases">
        <authorList>
            <person name="Lanie J.A."/>
            <person name="Ng W.-L."/>
            <person name="Kazmierczak K.M."/>
            <person name="Andrzejewski T.M."/>
            <person name="Davidsen T.M."/>
            <person name="Wayne K.J."/>
            <person name="Tettelin H."/>
            <person name="Glass J.I."/>
            <person name="Rusch D."/>
            <person name="Podicherti R."/>
            <person name="Tsui H.-C.T."/>
            <person name="Winkler M.E."/>
        </authorList>
    </citation>
    <scope>NUCLEOTIDE SEQUENCE</scope>
</reference>
<dbReference type="PANTHER" id="PTHR48101:SF1">
    <property type="entry name" value="METHYLMALONYL-COA MUTASE, LARGE SUBUNIT"/>
    <property type="match status" value="1"/>
</dbReference>
<accession>A0A381U7D5</accession>
<evidence type="ECO:0000256" key="2">
    <source>
        <dbReference type="SAM" id="MobiDB-lite"/>
    </source>
</evidence>
<organism evidence="4">
    <name type="scientific">marine metagenome</name>
    <dbReference type="NCBI Taxonomy" id="408172"/>
    <lineage>
        <taxon>unclassified sequences</taxon>
        <taxon>metagenomes</taxon>
        <taxon>ecological metagenomes</taxon>
    </lineage>
</organism>
<dbReference type="SUPFAM" id="SSF51703">
    <property type="entry name" value="Cobalamin (vitamin B12)-dependent enzymes"/>
    <property type="match status" value="1"/>
</dbReference>
<proteinExistence type="predicted"/>
<keyword evidence="1" id="KW-0413">Isomerase</keyword>
<feature type="domain" description="Methylmalonyl-CoA mutase alpha/beta chain catalytic" evidence="3">
    <location>
        <begin position="25"/>
        <end position="512"/>
    </location>
</feature>
<dbReference type="NCBIfam" id="TIGR00641">
    <property type="entry name" value="acid_CoA_mut_N"/>
    <property type="match status" value="1"/>
</dbReference>
<evidence type="ECO:0000256" key="1">
    <source>
        <dbReference type="ARBA" id="ARBA00023235"/>
    </source>
</evidence>
<dbReference type="InterPro" id="IPR006098">
    <property type="entry name" value="MMCoA_mutase_a_cat"/>
</dbReference>
<dbReference type="InterPro" id="IPR006099">
    <property type="entry name" value="MeMalonylCoA_mutase_a/b_cat"/>
</dbReference>
<gene>
    <name evidence="4" type="ORF">METZ01_LOCUS77009</name>
</gene>